<evidence type="ECO:0000313" key="14">
    <source>
        <dbReference type="Proteomes" id="UP000323454"/>
    </source>
</evidence>
<evidence type="ECO:0000313" key="13">
    <source>
        <dbReference type="EMBL" id="KAA2258677.1"/>
    </source>
</evidence>
<comment type="caution">
    <text evidence="13">The sequence shown here is derived from an EMBL/GenBank/DDBJ whole genome shotgun (WGS) entry which is preliminary data.</text>
</comment>
<proteinExistence type="inferred from homology"/>
<evidence type="ECO:0000256" key="12">
    <source>
        <dbReference type="SAM" id="MobiDB-lite"/>
    </source>
</evidence>
<keyword evidence="8 9" id="KW-0472">Membrane</keyword>
<evidence type="ECO:0000256" key="3">
    <source>
        <dbReference type="ARBA" id="ARBA00022670"/>
    </source>
</evidence>
<gene>
    <name evidence="9" type="primary">lspA</name>
    <name evidence="13" type="ORF">F0L68_22825</name>
</gene>
<dbReference type="PANTHER" id="PTHR33695">
    <property type="entry name" value="LIPOPROTEIN SIGNAL PEPTIDASE"/>
    <property type="match status" value="1"/>
</dbReference>
<dbReference type="AlphaFoldDB" id="A0A5B2X5P9"/>
<feature type="transmembrane region" description="Helical" evidence="9">
    <location>
        <begin position="152"/>
        <end position="173"/>
    </location>
</feature>
<keyword evidence="14" id="KW-1185">Reference proteome</keyword>
<dbReference type="RefSeq" id="WP_149851674.1">
    <property type="nucleotide sequence ID" value="NZ_VUOB01000041.1"/>
</dbReference>
<evidence type="ECO:0000256" key="6">
    <source>
        <dbReference type="ARBA" id="ARBA00022801"/>
    </source>
</evidence>
<feature type="transmembrane region" description="Helical" evidence="9">
    <location>
        <begin position="23"/>
        <end position="46"/>
    </location>
</feature>
<dbReference type="PANTHER" id="PTHR33695:SF1">
    <property type="entry name" value="LIPOPROTEIN SIGNAL PEPTIDASE"/>
    <property type="match status" value="1"/>
</dbReference>
<evidence type="ECO:0000256" key="10">
    <source>
        <dbReference type="RuleBase" id="RU000594"/>
    </source>
</evidence>
<evidence type="ECO:0000256" key="8">
    <source>
        <dbReference type="ARBA" id="ARBA00023136"/>
    </source>
</evidence>
<dbReference type="OrthoDB" id="4308908at2"/>
<feature type="transmembrane region" description="Helical" evidence="9">
    <location>
        <begin position="104"/>
        <end position="122"/>
    </location>
</feature>
<comment type="function">
    <text evidence="9 10">This protein specifically catalyzes the removal of signal peptides from prolipoproteins.</text>
</comment>
<feature type="transmembrane region" description="Helical" evidence="9">
    <location>
        <begin position="71"/>
        <end position="97"/>
    </location>
</feature>
<dbReference type="PRINTS" id="PR00781">
    <property type="entry name" value="LIPOSIGPTASE"/>
</dbReference>
<dbReference type="EMBL" id="VUOB01000041">
    <property type="protein sequence ID" value="KAA2258677.1"/>
    <property type="molecule type" value="Genomic_DNA"/>
</dbReference>
<reference evidence="13 14" key="1">
    <citation type="submission" date="2019-09" db="EMBL/GenBank/DDBJ databases">
        <title>Goodfellowia gen. nov., a new genus of the Pseudonocardineae related to Actinoalloteichus, containing Goodfellowia coeruleoviolacea gen. nov., comb. nov. gen. nov., comb. nov.</title>
        <authorList>
            <person name="Labeda D."/>
        </authorList>
    </citation>
    <scope>NUCLEOTIDE SEQUENCE [LARGE SCALE GENOMIC DNA]</scope>
    <source>
        <strain evidence="13 14">AN110305</strain>
    </source>
</reference>
<keyword evidence="3 9" id="KW-0645">Protease</keyword>
<keyword evidence="2 9" id="KW-1003">Cell membrane</keyword>
<organism evidence="13 14">
    <name type="scientific">Solihabitans fulvus</name>
    <dbReference type="NCBI Taxonomy" id="1892852"/>
    <lineage>
        <taxon>Bacteria</taxon>
        <taxon>Bacillati</taxon>
        <taxon>Actinomycetota</taxon>
        <taxon>Actinomycetes</taxon>
        <taxon>Pseudonocardiales</taxon>
        <taxon>Pseudonocardiaceae</taxon>
        <taxon>Solihabitans</taxon>
    </lineage>
</organism>
<evidence type="ECO:0000256" key="4">
    <source>
        <dbReference type="ARBA" id="ARBA00022692"/>
    </source>
</evidence>
<feature type="region of interest" description="Disordered" evidence="12">
    <location>
        <begin position="180"/>
        <end position="205"/>
    </location>
</feature>
<feature type="compositionally biased region" description="Basic and acidic residues" evidence="12">
    <location>
        <begin position="196"/>
        <end position="205"/>
    </location>
</feature>
<dbReference type="PROSITE" id="PS00855">
    <property type="entry name" value="SPASE_II"/>
    <property type="match status" value="1"/>
</dbReference>
<dbReference type="HAMAP" id="MF_00161">
    <property type="entry name" value="LspA"/>
    <property type="match status" value="1"/>
</dbReference>
<protein>
    <recommendedName>
        <fullName evidence="9">Lipoprotein signal peptidase</fullName>
        <ecNumber evidence="9">3.4.23.36</ecNumber>
    </recommendedName>
    <alternativeName>
        <fullName evidence="9">Prolipoprotein signal peptidase</fullName>
    </alternativeName>
    <alternativeName>
        <fullName evidence="9">Signal peptidase II</fullName>
        <shortName evidence="9">SPase II</shortName>
    </alternativeName>
</protein>
<comment type="pathway">
    <text evidence="9">Protein modification; lipoprotein biosynthesis (signal peptide cleavage).</text>
</comment>
<name>A0A5B2X5P9_9PSEU</name>
<keyword evidence="4 9" id="KW-0812">Transmembrane</keyword>
<dbReference type="GO" id="GO:0006508">
    <property type="term" value="P:proteolysis"/>
    <property type="evidence" value="ECO:0007669"/>
    <property type="project" value="UniProtKB-KW"/>
</dbReference>
<reference evidence="13 14" key="2">
    <citation type="submission" date="2019-09" db="EMBL/GenBank/DDBJ databases">
        <authorList>
            <person name="Jin C."/>
        </authorList>
    </citation>
    <scope>NUCLEOTIDE SEQUENCE [LARGE SCALE GENOMIC DNA]</scope>
    <source>
        <strain evidence="13 14">AN110305</strain>
    </source>
</reference>
<comment type="catalytic activity">
    <reaction evidence="9 10">
        <text>Release of signal peptides from bacterial membrane prolipoproteins. Hydrolyzes -Xaa-Yaa-Zaa-|-(S,diacylglyceryl)Cys-, in which Xaa is hydrophobic (preferably Leu), and Yaa (Ala or Ser) and Zaa (Gly or Ala) have small, neutral side chains.</text>
        <dbReference type="EC" id="3.4.23.36"/>
    </reaction>
</comment>
<accession>A0A5B2X5P9</accession>
<evidence type="ECO:0000256" key="9">
    <source>
        <dbReference type="HAMAP-Rule" id="MF_00161"/>
    </source>
</evidence>
<evidence type="ECO:0000256" key="2">
    <source>
        <dbReference type="ARBA" id="ARBA00022475"/>
    </source>
</evidence>
<dbReference type="GO" id="GO:0005886">
    <property type="term" value="C:plasma membrane"/>
    <property type="evidence" value="ECO:0007669"/>
    <property type="project" value="UniProtKB-SubCell"/>
</dbReference>
<dbReference type="Proteomes" id="UP000323454">
    <property type="component" value="Unassembled WGS sequence"/>
</dbReference>
<keyword evidence="5 9" id="KW-0064">Aspartyl protease</keyword>
<sequence length="205" mass="21445">MSTEPSTEPTEAVVPSQQPRRRLGLLAVAAVAALGLDLLTKTLVVANLEHTAPVKLLGGLVYFSVLRNGGAAWGIASGMTWVLAIVAVGVVCTIIWLAPRLRSVGWALGLGLVLGGALGNLTDRIFRAPSPFQGHVVDFISVFAPYGDKFPVFNAADSAICVGGALIVLMALLQRDYDGTSTKNKSKAKSDSSAANDKKNEDETA</sequence>
<keyword evidence="6 9" id="KW-0378">Hydrolase</keyword>
<evidence type="ECO:0000256" key="11">
    <source>
        <dbReference type="RuleBase" id="RU004181"/>
    </source>
</evidence>
<dbReference type="Pfam" id="PF01252">
    <property type="entry name" value="Peptidase_A8"/>
    <property type="match status" value="1"/>
</dbReference>
<comment type="similarity">
    <text evidence="1 9 11">Belongs to the peptidase A8 family.</text>
</comment>
<evidence type="ECO:0000256" key="5">
    <source>
        <dbReference type="ARBA" id="ARBA00022750"/>
    </source>
</evidence>
<keyword evidence="7 9" id="KW-1133">Transmembrane helix</keyword>
<dbReference type="NCBIfam" id="TIGR00077">
    <property type="entry name" value="lspA"/>
    <property type="match status" value="1"/>
</dbReference>
<feature type="active site" evidence="9">
    <location>
        <position position="138"/>
    </location>
</feature>
<dbReference type="InterPro" id="IPR001872">
    <property type="entry name" value="Peptidase_A8"/>
</dbReference>
<feature type="active site" evidence="9">
    <location>
        <position position="157"/>
    </location>
</feature>
<evidence type="ECO:0000256" key="1">
    <source>
        <dbReference type="ARBA" id="ARBA00006139"/>
    </source>
</evidence>
<dbReference type="EC" id="3.4.23.36" evidence="9"/>
<evidence type="ECO:0000256" key="7">
    <source>
        <dbReference type="ARBA" id="ARBA00022989"/>
    </source>
</evidence>
<dbReference type="GO" id="GO:0004190">
    <property type="term" value="F:aspartic-type endopeptidase activity"/>
    <property type="evidence" value="ECO:0007669"/>
    <property type="project" value="UniProtKB-UniRule"/>
</dbReference>
<comment type="subcellular location">
    <subcellularLocation>
        <location evidence="9">Cell membrane</location>
        <topology evidence="9">Multi-pass membrane protein</topology>
    </subcellularLocation>
</comment>
<dbReference type="UniPathway" id="UPA00665"/>